<feature type="region of interest" description="Disordered" evidence="1">
    <location>
        <begin position="103"/>
        <end position="154"/>
    </location>
</feature>
<comment type="caution">
    <text evidence="2">The sequence shown here is derived from an EMBL/GenBank/DDBJ whole genome shotgun (WGS) entry which is preliminary data.</text>
</comment>
<organism evidence="2 3">
    <name type="scientific">Tanacetum coccineum</name>
    <dbReference type="NCBI Taxonomy" id="301880"/>
    <lineage>
        <taxon>Eukaryota</taxon>
        <taxon>Viridiplantae</taxon>
        <taxon>Streptophyta</taxon>
        <taxon>Embryophyta</taxon>
        <taxon>Tracheophyta</taxon>
        <taxon>Spermatophyta</taxon>
        <taxon>Magnoliopsida</taxon>
        <taxon>eudicotyledons</taxon>
        <taxon>Gunneridae</taxon>
        <taxon>Pentapetalae</taxon>
        <taxon>asterids</taxon>
        <taxon>campanulids</taxon>
        <taxon>Asterales</taxon>
        <taxon>Asteraceae</taxon>
        <taxon>Asteroideae</taxon>
        <taxon>Anthemideae</taxon>
        <taxon>Anthemidinae</taxon>
        <taxon>Tanacetum</taxon>
    </lineage>
</organism>
<proteinExistence type="predicted"/>
<reference evidence="2" key="1">
    <citation type="journal article" date="2022" name="Int. J. Mol. Sci.">
        <title>Draft Genome of Tanacetum Coccineum: Genomic Comparison of Closely Related Tanacetum-Family Plants.</title>
        <authorList>
            <person name="Yamashiro T."/>
            <person name="Shiraishi A."/>
            <person name="Nakayama K."/>
            <person name="Satake H."/>
        </authorList>
    </citation>
    <scope>NUCLEOTIDE SEQUENCE</scope>
</reference>
<gene>
    <name evidence="2" type="ORF">Tco_1080007</name>
</gene>
<protein>
    <submittedName>
        <fullName evidence="2">40S ribosomal protein S10-1-like protein</fullName>
    </submittedName>
</protein>
<keyword evidence="3" id="KW-1185">Reference proteome</keyword>
<accession>A0ABQ5HV83</accession>
<sequence length="404" mass="43885">MMVVSDISVCGGGIDGLIVRKAFNWITFAHRKYSHMVPAAALRGAEFASEQAYAKLLSQRNNVKADICWMQYVTGFCNYDGLSLEGHTLNLPSDIVPATLKKSAKPLGRPMGGPGDRPRGPPRGDGDRPRFGDRDGYRSGPRGPAGDFSGDKGGAPADYQPAFNRLVRFALVCGVTAGDLAYPFFKDLYNEAASLPLVGVGLSTSQSPPYTVEDGIGTHNSWKTREFVMLRRISTWQNIMPNLQFLRTYLNLPSDIVPATLKKSAKPLGRPMGGPGDCPRHKFKDFVLFDNATAFLGQVYLALMECIILLREGDGDRPRFGDRDGYLVGPEDLLVISVATKVELLLIISLLLTGQVVRVAMYVGDSEKVLGGDLASVMEVVVLVALPHQAKASLKMLSSTLSKF</sequence>
<name>A0ABQ5HV83_9ASTR</name>
<evidence type="ECO:0000313" key="3">
    <source>
        <dbReference type="Proteomes" id="UP001151760"/>
    </source>
</evidence>
<dbReference type="InterPro" id="IPR037447">
    <property type="entry name" value="Ribosomal_eS10"/>
</dbReference>
<evidence type="ECO:0000256" key="1">
    <source>
        <dbReference type="SAM" id="MobiDB-lite"/>
    </source>
</evidence>
<dbReference type="PANTHER" id="PTHR12146">
    <property type="entry name" value="40S RIBOSOMAL PROTEIN S10"/>
    <property type="match status" value="1"/>
</dbReference>
<dbReference type="PANTHER" id="PTHR12146:SF0">
    <property type="entry name" value="RIBOSOMAL PROTEIN S10"/>
    <property type="match status" value="1"/>
</dbReference>
<evidence type="ECO:0000313" key="2">
    <source>
        <dbReference type="EMBL" id="GJT91162.1"/>
    </source>
</evidence>
<dbReference type="EMBL" id="BQNB010019992">
    <property type="protein sequence ID" value="GJT91162.1"/>
    <property type="molecule type" value="Genomic_DNA"/>
</dbReference>
<dbReference type="Proteomes" id="UP001151760">
    <property type="component" value="Unassembled WGS sequence"/>
</dbReference>
<reference evidence="2" key="2">
    <citation type="submission" date="2022-01" db="EMBL/GenBank/DDBJ databases">
        <authorList>
            <person name="Yamashiro T."/>
            <person name="Shiraishi A."/>
            <person name="Satake H."/>
            <person name="Nakayama K."/>
        </authorList>
    </citation>
    <scope>NUCLEOTIDE SEQUENCE</scope>
</reference>
<feature type="compositionally biased region" description="Basic and acidic residues" evidence="1">
    <location>
        <begin position="116"/>
        <end position="137"/>
    </location>
</feature>